<organism evidence="4 5">
    <name type="scientific">Microbacterium kribbense</name>
    <dbReference type="NCBI Taxonomy" id="433645"/>
    <lineage>
        <taxon>Bacteria</taxon>
        <taxon>Bacillati</taxon>
        <taxon>Actinomycetota</taxon>
        <taxon>Actinomycetes</taxon>
        <taxon>Micrococcales</taxon>
        <taxon>Microbacteriaceae</taxon>
        <taxon>Microbacterium</taxon>
    </lineage>
</organism>
<gene>
    <name evidence="4" type="ORF">GCM10022240_07050</name>
</gene>
<name>A0ABP7G739_9MICO</name>
<dbReference type="Proteomes" id="UP001500540">
    <property type="component" value="Unassembled WGS sequence"/>
</dbReference>
<sequence length="56" mass="6367">MAGHELLEEGGYEPLTINEICRRARVTAPSIYARVDGRVELFRAVYQRTMQEVVAT</sequence>
<dbReference type="RefSeq" id="WP_344780586.1">
    <property type="nucleotide sequence ID" value="NZ_BAABAF010000002.1"/>
</dbReference>
<protein>
    <recommendedName>
        <fullName evidence="3">HTH tetR-type domain-containing protein</fullName>
    </recommendedName>
</protein>
<evidence type="ECO:0000259" key="3">
    <source>
        <dbReference type="PROSITE" id="PS50977"/>
    </source>
</evidence>
<evidence type="ECO:0000313" key="5">
    <source>
        <dbReference type="Proteomes" id="UP001500540"/>
    </source>
</evidence>
<dbReference type="SUPFAM" id="SSF46689">
    <property type="entry name" value="Homeodomain-like"/>
    <property type="match status" value="1"/>
</dbReference>
<dbReference type="Pfam" id="PF00440">
    <property type="entry name" value="TetR_N"/>
    <property type="match status" value="1"/>
</dbReference>
<evidence type="ECO:0000256" key="1">
    <source>
        <dbReference type="ARBA" id="ARBA00023125"/>
    </source>
</evidence>
<evidence type="ECO:0000313" key="4">
    <source>
        <dbReference type="EMBL" id="GAA3756809.1"/>
    </source>
</evidence>
<reference evidence="5" key="1">
    <citation type="journal article" date="2019" name="Int. J. Syst. Evol. Microbiol.">
        <title>The Global Catalogue of Microorganisms (GCM) 10K type strain sequencing project: providing services to taxonomists for standard genome sequencing and annotation.</title>
        <authorList>
            <consortium name="The Broad Institute Genomics Platform"/>
            <consortium name="The Broad Institute Genome Sequencing Center for Infectious Disease"/>
            <person name="Wu L."/>
            <person name="Ma J."/>
        </authorList>
    </citation>
    <scope>NUCLEOTIDE SEQUENCE [LARGE SCALE GENOMIC DNA]</scope>
    <source>
        <strain evidence="5">JCM 16950</strain>
    </source>
</reference>
<keyword evidence="5" id="KW-1185">Reference proteome</keyword>
<accession>A0ABP7G739</accession>
<dbReference type="Gene3D" id="1.10.357.10">
    <property type="entry name" value="Tetracycline Repressor, domain 2"/>
    <property type="match status" value="1"/>
</dbReference>
<dbReference type="EMBL" id="BAABAF010000002">
    <property type="protein sequence ID" value="GAA3756809.1"/>
    <property type="molecule type" value="Genomic_DNA"/>
</dbReference>
<feature type="domain" description="HTH tetR-type" evidence="3">
    <location>
        <begin position="1"/>
        <end position="53"/>
    </location>
</feature>
<keyword evidence="1 2" id="KW-0238">DNA-binding</keyword>
<comment type="caution">
    <text evidence="4">The sequence shown here is derived from an EMBL/GenBank/DDBJ whole genome shotgun (WGS) entry which is preliminary data.</text>
</comment>
<dbReference type="InterPro" id="IPR009057">
    <property type="entry name" value="Homeodomain-like_sf"/>
</dbReference>
<evidence type="ECO:0000256" key="2">
    <source>
        <dbReference type="PROSITE-ProRule" id="PRU00335"/>
    </source>
</evidence>
<dbReference type="InterPro" id="IPR001647">
    <property type="entry name" value="HTH_TetR"/>
</dbReference>
<feature type="DNA-binding region" description="H-T-H motif" evidence="2">
    <location>
        <begin position="16"/>
        <end position="35"/>
    </location>
</feature>
<proteinExistence type="predicted"/>
<dbReference type="PROSITE" id="PS50977">
    <property type="entry name" value="HTH_TETR_2"/>
    <property type="match status" value="1"/>
</dbReference>